<dbReference type="PROSITE" id="PS50293">
    <property type="entry name" value="TPR_REGION"/>
    <property type="match status" value="1"/>
</dbReference>
<dbReference type="GO" id="GO:0016020">
    <property type="term" value="C:membrane"/>
    <property type="evidence" value="ECO:0007669"/>
    <property type="project" value="TreeGrafter"/>
</dbReference>
<dbReference type="Proteomes" id="UP000032417">
    <property type="component" value="Chromosome 1"/>
</dbReference>
<dbReference type="SUPFAM" id="SSF48452">
    <property type="entry name" value="TPR-like"/>
    <property type="match status" value="1"/>
</dbReference>
<feature type="repeat" description="TPR" evidence="3">
    <location>
        <begin position="27"/>
        <end position="60"/>
    </location>
</feature>
<keyword evidence="6" id="KW-1185">Reference proteome</keyword>
<dbReference type="OrthoDB" id="793001at2"/>
<evidence type="ECO:0000256" key="2">
    <source>
        <dbReference type="ARBA" id="ARBA00022803"/>
    </source>
</evidence>
<dbReference type="InterPro" id="IPR047150">
    <property type="entry name" value="SGT"/>
</dbReference>
<dbReference type="EMBL" id="LN515532">
    <property type="protein sequence ID" value="CEA15821.1"/>
    <property type="molecule type" value="Genomic_DNA"/>
</dbReference>
<organism evidence="5 6">
    <name type="scientific">Fermentimonas caenicola</name>
    <dbReference type="NCBI Taxonomy" id="1562970"/>
    <lineage>
        <taxon>Bacteria</taxon>
        <taxon>Pseudomonadati</taxon>
        <taxon>Bacteroidota</taxon>
        <taxon>Bacteroidia</taxon>
        <taxon>Bacteroidales</taxon>
        <taxon>Dysgonomonadaceae</taxon>
        <taxon>Fermentimonas</taxon>
    </lineage>
</organism>
<reference evidence="5 6" key="1">
    <citation type="submission" date="2014-08" db="EMBL/GenBank/DDBJ databases">
        <authorList>
            <person name="Wibberg D."/>
        </authorList>
    </citation>
    <scope>NUCLEOTIDE SEQUENCE [LARGE SCALE GENOMIC DNA]</scope>
    <source>
        <strain evidence="6">ING2-E5B</strain>
    </source>
</reference>
<dbReference type="KEGG" id="pbt:ING2E5B_1068"/>
<dbReference type="InterPro" id="IPR011990">
    <property type="entry name" value="TPR-like_helical_dom_sf"/>
</dbReference>
<dbReference type="PROSITE" id="PS50005">
    <property type="entry name" value="TPR"/>
    <property type="match status" value="1"/>
</dbReference>
<proteinExistence type="predicted"/>
<keyword evidence="1" id="KW-0677">Repeat</keyword>
<evidence type="ECO:0000256" key="1">
    <source>
        <dbReference type="ARBA" id="ARBA00022737"/>
    </source>
</evidence>
<keyword evidence="4" id="KW-0732">Signal</keyword>
<name>A0A098C084_9BACT</name>
<dbReference type="PANTHER" id="PTHR45831:SF2">
    <property type="entry name" value="LD24721P"/>
    <property type="match status" value="1"/>
</dbReference>
<evidence type="ECO:0000256" key="3">
    <source>
        <dbReference type="PROSITE-ProRule" id="PRU00339"/>
    </source>
</evidence>
<feature type="chain" id="PRO_5030002994" description="Tetratricopeptide repeat protein" evidence="4">
    <location>
        <begin position="28"/>
        <end position="359"/>
    </location>
</feature>
<dbReference type="PANTHER" id="PTHR45831">
    <property type="entry name" value="LD24721P"/>
    <property type="match status" value="1"/>
</dbReference>
<gene>
    <name evidence="5" type="ORF">ING2E5B_1068</name>
</gene>
<evidence type="ECO:0000256" key="4">
    <source>
        <dbReference type="SAM" id="SignalP"/>
    </source>
</evidence>
<protein>
    <recommendedName>
        <fullName evidence="7">Tetratricopeptide repeat protein</fullName>
    </recommendedName>
</protein>
<evidence type="ECO:0008006" key="7">
    <source>
        <dbReference type="Google" id="ProtNLM"/>
    </source>
</evidence>
<keyword evidence="2 3" id="KW-0802">TPR repeat</keyword>
<sequence length="359" mass="41068">MMKKLILLISLLVTISTVGLHSQTNNAQELIEEGVSLHDEGEYEEAIERYNEALELDSTLINAVYEMSLSYLALKDFENASIYSTDVINSDNEALAIGAYAVKSEALAEMDSVDKAIEILHEGLERFGDDYLLNFNLAINFFKTGDIDKTLQFVKKAIDLDKSHSGAFLLYAYALSDKGLWVQSILSFQMFLLLEPDTRRSKNAFDEMLQLMCIKKSEEPVERSFIQQQMSRRSATEPTDNTPPLSVENGLNRSYVYEAITNSLDSLINSGEEVSEFTTFKTVNMEIMKVLDRESVGPREGIFWTFYIPFFSHIAHSSYYDAFTRYISVSYFPESFEWWEQNPESAINFVMWFENGDDN</sequence>
<feature type="signal peptide" evidence="4">
    <location>
        <begin position="1"/>
        <end position="27"/>
    </location>
</feature>
<dbReference type="InterPro" id="IPR019734">
    <property type="entry name" value="TPR_rpt"/>
</dbReference>
<dbReference type="GO" id="GO:0006620">
    <property type="term" value="P:post-translational protein targeting to endoplasmic reticulum membrane"/>
    <property type="evidence" value="ECO:0007669"/>
    <property type="project" value="TreeGrafter"/>
</dbReference>
<dbReference type="STRING" id="1562970.ING2E5B_1068"/>
<evidence type="ECO:0000313" key="6">
    <source>
        <dbReference type="Proteomes" id="UP000032417"/>
    </source>
</evidence>
<dbReference type="SMART" id="SM00028">
    <property type="entry name" value="TPR"/>
    <property type="match status" value="3"/>
</dbReference>
<dbReference type="GO" id="GO:0072380">
    <property type="term" value="C:TRC complex"/>
    <property type="evidence" value="ECO:0007669"/>
    <property type="project" value="TreeGrafter"/>
</dbReference>
<dbReference type="Gene3D" id="1.25.40.10">
    <property type="entry name" value="Tetratricopeptide repeat domain"/>
    <property type="match status" value="1"/>
</dbReference>
<dbReference type="GO" id="GO:0060090">
    <property type="term" value="F:molecular adaptor activity"/>
    <property type="evidence" value="ECO:0007669"/>
    <property type="project" value="TreeGrafter"/>
</dbReference>
<accession>A0A098C084</accession>
<dbReference type="HOGENOM" id="CLU_063845_0_0_10"/>
<evidence type="ECO:0000313" key="5">
    <source>
        <dbReference type="EMBL" id="CEA15821.1"/>
    </source>
</evidence>
<dbReference type="Pfam" id="PF13414">
    <property type="entry name" value="TPR_11"/>
    <property type="match status" value="1"/>
</dbReference>
<dbReference type="AlphaFoldDB" id="A0A098C084"/>